<proteinExistence type="inferred from homology"/>
<keyword evidence="3" id="KW-1133">Transmembrane helix</keyword>
<feature type="region of interest" description="Disordered" evidence="2">
    <location>
        <begin position="1"/>
        <end position="20"/>
    </location>
</feature>
<gene>
    <name evidence="4" type="ORF">Tasa_037_004</name>
</gene>
<dbReference type="STRING" id="1231623.Tasa_037_004"/>
<dbReference type="PANTHER" id="PTHR30531:SF12">
    <property type="entry name" value="FLAGELLAR BIOSYNTHETIC PROTEIN FLHB"/>
    <property type="match status" value="1"/>
</dbReference>
<keyword evidence="5" id="KW-1185">Reference proteome</keyword>
<evidence type="ECO:0000313" key="5">
    <source>
        <dbReference type="Proteomes" id="UP000032679"/>
    </source>
</evidence>
<protein>
    <submittedName>
        <fullName evidence="4">RhcU protein</fullName>
    </submittedName>
</protein>
<feature type="transmembrane region" description="Helical" evidence="3">
    <location>
        <begin position="94"/>
        <end position="120"/>
    </location>
</feature>
<dbReference type="OrthoDB" id="9807950at2"/>
<reference evidence="4 5" key="1">
    <citation type="submission" date="2012-10" db="EMBL/GenBank/DDBJ databases">
        <title>Genome sequencing of Tanticharoenia sakaeratensis NBRC 103193.</title>
        <authorList>
            <person name="Azuma Y."/>
            <person name="Hadano H."/>
            <person name="Hirakawa H."/>
            <person name="Matsushita K."/>
        </authorList>
    </citation>
    <scope>NUCLEOTIDE SEQUENCE [LARGE SCALE GENOMIC DNA]</scope>
    <source>
        <strain evidence="4 5">NBRC 103193</strain>
    </source>
</reference>
<feature type="transmembrane region" description="Helical" evidence="3">
    <location>
        <begin position="141"/>
        <end position="166"/>
    </location>
</feature>
<dbReference type="GO" id="GO:0005886">
    <property type="term" value="C:plasma membrane"/>
    <property type="evidence" value="ECO:0007669"/>
    <property type="project" value="TreeGrafter"/>
</dbReference>
<dbReference type="Proteomes" id="UP000032679">
    <property type="component" value="Unassembled WGS sequence"/>
</dbReference>
<dbReference type="AlphaFoldDB" id="A0A0D6MMV8"/>
<evidence type="ECO:0000256" key="1">
    <source>
        <dbReference type="ARBA" id="ARBA00010690"/>
    </source>
</evidence>
<evidence type="ECO:0000256" key="3">
    <source>
        <dbReference type="SAM" id="Phobius"/>
    </source>
</evidence>
<dbReference type="PRINTS" id="PR00950">
    <property type="entry name" value="TYPE3IMSPROT"/>
</dbReference>
<dbReference type="EMBL" id="BALE01000037">
    <property type="protein sequence ID" value="GAN55014.1"/>
    <property type="molecule type" value="Genomic_DNA"/>
</dbReference>
<dbReference type="Pfam" id="PF01312">
    <property type="entry name" value="Bac_export_2"/>
    <property type="match status" value="1"/>
</dbReference>
<dbReference type="SUPFAM" id="SSF160544">
    <property type="entry name" value="EscU C-terminal domain-like"/>
    <property type="match status" value="1"/>
</dbReference>
<name>A0A0D6MMV8_9PROT</name>
<keyword evidence="3" id="KW-0812">Transmembrane</keyword>
<dbReference type="GO" id="GO:0009306">
    <property type="term" value="P:protein secretion"/>
    <property type="evidence" value="ECO:0007669"/>
    <property type="project" value="InterPro"/>
</dbReference>
<dbReference type="PANTHER" id="PTHR30531">
    <property type="entry name" value="FLAGELLAR BIOSYNTHETIC PROTEIN FLHB"/>
    <property type="match status" value="1"/>
</dbReference>
<evidence type="ECO:0000256" key="2">
    <source>
        <dbReference type="SAM" id="MobiDB-lite"/>
    </source>
</evidence>
<sequence>MSASSEEKTLPASAKKLRDERRKGHIAKAPDLQAAIVTITLVGWLAADARRISRQLQGLVQTASQAVSLDFPEAGRLMLAAVRETVLRCALVPLLLAVIAAVLAGMITNQGFLFAIDPILPKFEKINPVEGFKNLFRPRNFVELGISLVKAILFGAILSAIAWGTLNDLIRVPDLAPEGLPQVVRALLLPMLGGACVCYGIAGLVDMMVQRAMFLREMRMTQTEAKNERKELLGNPQIKMQRNRLAAENRKNTGKLGPAQATLMICGDNLTVGIRYSPPGTPVPRIICKGTGPKAADYRAFAQGHGIPTRWQHDLARDLDRAFKPGMTITAAFFPAVAKAIQNK</sequence>
<feature type="transmembrane region" description="Helical" evidence="3">
    <location>
        <begin position="186"/>
        <end position="209"/>
    </location>
</feature>
<organism evidence="4 5">
    <name type="scientific">Tanticharoenia sakaeratensis NBRC 103193</name>
    <dbReference type="NCBI Taxonomy" id="1231623"/>
    <lineage>
        <taxon>Bacteria</taxon>
        <taxon>Pseudomonadati</taxon>
        <taxon>Pseudomonadota</taxon>
        <taxon>Alphaproteobacteria</taxon>
        <taxon>Acetobacterales</taxon>
        <taxon>Acetobacteraceae</taxon>
        <taxon>Tanticharoenia</taxon>
    </lineage>
</organism>
<dbReference type="RefSeq" id="WP_048849818.1">
    <property type="nucleotide sequence ID" value="NZ_BALE01000037.1"/>
</dbReference>
<evidence type="ECO:0000313" key="4">
    <source>
        <dbReference type="EMBL" id="GAN55014.1"/>
    </source>
</evidence>
<comment type="caution">
    <text evidence="4">The sequence shown here is derived from an EMBL/GenBank/DDBJ whole genome shotgun (WGS) entry which is preliminary data.</text>
</comment>
<keyword evidence="3" id="KW-0472">Membrane</keyword>
<dbReference type="InterPro" id="IPR006135">
    <property type="entry name" value="T3SS_substrate_exporter"/>
</dbReference>
<accession>A0A0D6MMV8</accession>
<dbReference type="InterPro" id="IPR029025">
    <property type="entry name" value="T3SS_substrate_exporter_C"/>
</dbReference>
<dbReference type="Gene3D" id="3.40.1690.10">
    <property type="entry name" value="secretion proteins EscU"/>
    <property type="match status" value="1"/>
</dbReference>
<comment type="similarity">
    <text evidence="1">Belongs to the type III secretion exporter family.</text>
</comment>